<gene>
    <name evidence="2" type="ORF">MFLAVUS_006718</name>
</gene>
<evidence type="ECO:0000313" key="3">
    <source>
        <dbReference type="Proteomes" id="UP001473302"/>
    </source>
</evidence>
<dbReference type="Proteomes" id="UP001473302">
    <property type="component" value="Unassembled WGS sequence"/>
</dbReference>
<feature type="compositionally biased region" description="Polar residues" evidence="1">
    <location>
        <begin position="163"/>
        <end position="199"/>
    </location>
</feature>
<proteinExistence type="predicted"/>
<comment type="caution">
    <text evidence="2">The sequence shown here is derived from an EMBL/GenBank/DDBJ whole genome shotgun (WGS) entry which is preliminary data.</text>
</comment>
<keyword evidence="3" id="KW-1185">Reference proteome</keyword>
<feature type="region of interest" description="Disordered" evidence="1">
    <location>
        <begin position="163"/>
        <end position="247"/>
    </location>
</feature>
<protein>
    <submittedName>
        <fullName evidence="2">Uncharacterized protein</fullName>
    </submittedName>
</protein>
<organism evidence="2 3">
    <name type="scientific">Mucor flavus</name>
    <dbReference type="NCBI Taxonomy" id="439312"/>
    <lineage>
        <taxon>Eukaryota</taxon>
        <taxon>Fungi</taxon>
        <taxon>Fungi incertae sedis</taxon>
        <taxon>Mucoromycota</taxon>
        <taxon>Mucoromycotina</taxon>
        <taxon>Mucoromycetes</taxon>
        <taxon>Mucorales</taxon>
        <taxon>Mucorineae</taxon>
        <taxon>Mucoraceae</taxon>
        <taxon>Mucor</taxon>
    </lineage>
</organism>
<sequence>MGRTKLMKRTARKHFLERYGSEKILSELSQEDYKLLTTRTRRCYSENNTAVEEVKELRFSVAQVEALTNASQELVLDLYKKFAIENGSPELIDQVKNKTSIIESTTCEADITPLDDDPEIRKRFRQQTSQDRHLNFGGVENHLELETTKPLRTKELYVSSILPSFSSNDDTHTEPGSSHGSKSVYSEGSRRSQGSHHSLSTNPGSPQSQPTSQGSKPSNRSDSNNSDTNSKNDNTLEPAEDGFSIRA</sequence>
<dbReference type="EMBL" id="BAABUK010000016">
    <property type="protein sequence ID" value="GAA5813243.1"/>
    <property type="molecule type" value="Genomic_DNA"/>
</dbReference>
<name>A0ABP9Z2A6_9FUNG</name>
<reference evidence="2 3" key="1">
    <citation type="submission" date="2024-04" db="EMBL/GenBank/DDBJ databases">
        <title>genome sequences of Mucor flavus KT1a and Helicostylum pulchrum KT1b strains isolated from the surface of a dry-aged beef.</title>
        <authorList>
            <person name="Toyotome T."/>
            <person name="Hosono M."/>
            <person name="Torimaru M."/>
            <person name="Fukuda K."/>
            <person name="Mikami N."/>
        </authorList>
    </citation>
    <scope>NUCLEOTIDE SEQUENCE [LARGE SCALE GENOMIC DNA]</scope>
    <source>
        <strain evidence="2 3">KT1a</strain>
    </source>
</reference>
<feature type="compositionally biased region" description="Low complexity" evidence="1">
    <location>
        <begin position="200"/>
        <end position="235"/>
    </location>
</feature>
<evidence type="ECO:0000256" key="1">
    <source>
        <dbReference type="SAM" id="MobiDB-lite"/>
    </source>
</evidence>
<accession>A0ABP9Z2A6</accession>
<evidence type="ECO:0000313" key="2">
    <source>
        <dbReference type="EMBL" id="GAA5813243.1"/>
    </source>
</evidence>